<comment type="caution">
    <text evidence="2">The sequence shown here is derived from an EMBL/GenBank/DDBJ whole genome shotgun (WGS) entry which is preliminary data.</text>
</comment>
<reference evidence="2" key="2">
    <citation type="submission" date="2023-01" db="EMBL/GenBank/DDBJ databases">
        <authorList>
            <person name="Sun Q."/>
            <person name="Evtushenko L."/>
        </authorList>
    </citation>
    <scope>NUCLEOTIDE SEQUENCE</scope>
    <source>
        <strain evidence="2">VKM Ac-1069</strain>
    </source>
</reference>
<dbReference type="InterPro" id="IPR013108">
    <property type="entry name" value="Amidohydro_3"/>
</dbReference>
<keyword evidence="3" id="KW-1185">Reference proteome</keyword>
<dbReference type="SUPFAM" id="SSF51556">
    <property type="entry name" value="Metallo-dependent hydrolases"/>
    <property type="match status" value="1"/>
</dbReference>
<dbReference type="InterPro" id="IPR011059">
    <property type="entry name" value="Metal-dep_hydrolase_composite"/>
</dbReference>
<feature type="domain" description="Amidohydrolase 3" evidence="1">
    <location>
        <begin position="368"/>
        <end position="488"/>
    </location>
</feature>
<feature type="domain" description="Amidohydrolase 3" evidence="1">
    <location>
        <begin position="1"/>
        <end position="300"/>
    </location>
</feature>
<name>A0A9W6L0B6_9PSEU</name>
<dbReference type="InterPro" id="IPR032466">
    <property type="entry name" value="Metal_Hydrolase"/>
</dbReference>
<sequence length="507" mass="54785">MVAPGFVDVHTHYDGQATWDSRLQPSSLHGVTTVVTGNCGVGFAPARPEHRDRLIDLMEGVEDIPGIALHEGLPWTWESFPEYLDVLGARSFDIDLAVQVPHAALRVHAMGARANAHEEATPEEVSVMARLAAEAVEAGALGFTTSRTLNHKSIDGRLTPSYGLGAAELLAIGRAVGRTGRGVLQVVTDFPDVEAEFSIIRGMAEESGRPVSFTLTQFPYDSSRHRSVVALLEEAVADGLEIRGQVAPRAIGLILGLENTLNPFMRNTVWRERVAHLPVEEQRRLMRRPEVRAAVLAAQTGEKELNRVGGGLINEYSSMYELGDPPDYEPPPSSSIADRSADPDALAYDIIAAGGMLYVVGANYIDGNLDAVRELLVHANTIPGLSDGGAHVGTICDASFTTTLLGHRDRIPLEFLVQRQTRDTARAVGLADRGVLAPGYRADLLVVDLPNLRMHRPEMHADLPAGGRRLLQRVDGYRHTVVAGRETYTDGEATGALPGRLVRGARS</sequence>
<dbReference type="Gene3D" id="3.20.20.140">
    <property type="entry name" value="Metal-dependent hydrolases"/>
    <property type="match status" value="1"/>
</dbReference>
<evidence type="ECO:0000313" key="2">
    <source>
        <dbReference type="EMBL" id="GLL10597.1"/>
    </source>
</evidence>
<dbReference type="GO" id="GO:0016810">
    <property type="term" value="F:hydrolase activity, acting on carbon-nitrogen (but not peptide) bonds"/>
    <property type="evidence" value="ECO:0007669"/>
    <property type="project" value="InterPro"/>
</dbReference>
<evidence type="ECO:0000259" key="1">
    <source>
        <dbReference type="Pfam" id="PF07969"/>
    </source>
</evidence>
<dbReference type="EMBL" id="BSFQ01000005">
    <property type="protein sequence ID" value="GLL10597.1"/>
    <property type="molecule type" value="Genomic_DNA"/>
</dbReference>
<dbReference type="AlphaFoldDB" id="A0A9W6L0B6"/>
<gene>
    <name evidence="2" type="ORF">GCM10017577_17370</name>
</gene>
<evidence type="ECO:0000313" key="3">
    <source>
        <dbReference type="Proteomes" id="UP001143463"/>
    </source>
</evidence>
<organism evidence="2 3">
    <name type="scientific">Pseudonocardia halophobica</name>
    <dbReference type="NCBI Taxonomy" id="29401"/>
    <lineage>
        <taxon>Bacteria</taxon>
        <taxon>Bacillati</taxon>
        <taxon>Actinomycetota</taxon>
        <taxon>Actinomycetes</taxon>
        <taxon>Pseudonocardiales</taxon>
        <taxon>Pseudonocardiaceae</taxon>
        <taxon>Pseudonocardia</taxon>
    </lineage>
</organism>
<accession>A0A9W6L0B6</accession>
<dbReference type="Proteomes" id="UP001143463">
    <property type="component" value="Unassembled WGS sequence"/>
</dbReference>
<dbReference type="SUPFAM" id="SSF51338">
    <property type="entry name" value="Composite domain of metallo-dependent hydrolases"/>
    <property type="match status" value="1"/>
</dbReference>
<dbReference type="Pfam" id="PF07969">
    <property type="entry name" value="Amidohydro_3"/>
    <property type="match status" value="2"/>
</dbReference>
<dbReference type="Gene3D" id="2.30.40.10">
    <property type="entry name" value="Urease, subunit C, domain 1"/>
    <property type="match status" value="1"/>
</dbReference>
<protein>
    <submittedName>
        <fullName evidence="2">Amidohydrolase</fullName>
    </submittedName>
</protein>
<reference evidence="2" key="1">
    <citation type="journal article" date="2014" name="Int. J. Syst. Evol. Microbiol.">
        <title>Complete genome sequence of Corynebacterium casei LMG S-19264T (=DSM 44701T), isolated from a smear-ripened cheese.</title>
        <authorList>
            <consortium name="US DOE Joint Genome Institute (JGI-PGF)"/>
            <person name="Walter F."/>
            <person name="Albersmeier A."/>
            <person name="Kalinowski J."/>
            <person name="Ruckert C."/>
        </authorList>
    </citation>
    <scope>NUCLEOTIDE SEQUENCE</scope>
    <source>
        <strain evidence="2">VKM Ac-1069</strain>
    </source>
</reference>
<proteinExistence type="predicted"/>